<dbReference type="Proteomes" id="UP000229095">
    <property type="component" value="Unassembled WGS sequence"/>
</dbReference>
<dbReference type="Gene3D" id="3.20.20.70">
    <property type="entry name" value="Aldolase class I"/>
    <property type="match status" value="1"/>
</dbReference>
<dbReference type="InterPro" id="IPR001155">
    <property type="entry name" value="OxRdtase_FMN_N"/>
</dbReference>
<dbReference type="GO" id="GO:0010181">
    <property type="term" value="F:FMN binding"/>
    <property type="evidence" value="ECO:0007669"/>
    <property type="project" value="InterPro"/>
</dbReference>
<dbReference type="InterPro" id="IPR013785">
    <property type="entry name" value="Aldolase_TIM"/>
</dbReference>
<reference evidence="4 5" key="1">
    <citation type="submission" date="2017-10" db="EMBL/GenBank/DDBJ databases">
        <title>Draft genome sequences of strains TRE 1, TRE 9, TRE H and TRI 7, isolated from tamarins, belonging to four potential novel Bifidobacterium species.</title>
        <authorList>
            <person name="Mattarelli P."/>
            <person name="Modesto M."/>
            <person name="Puglisi E."/>
            <person name="Morelli L."/>
            <person name="Spezio C."/>
            <person name="Bonetti A."/>
            <person name="Sandri C."/>
        </authorList>
    </citation>
    <scope>NUCLEOTIDE SEQUENCE [LARGE SCALE GENOMIC DNA]</scope>
    <source>
        <strain evidence="5">TRE1</strain>
    </source>
</reference>
<evidence type="ECO:0000313" key="5">
    <source>
        <dbReference type="Proteomes" id="UP000229095"/>
    </source>
</evidence>
<dbReference type="PANTHER" id="PTHR43656">
    <property type="entry name" value="BINDING OXIDOREDUCTASE, PUTATIVE (AFU_ORTHOLOGUE AFUA_2G08260)-RELATED"/>
    <property type="match status" value="1"/>
</dbReference>
<dbReference type="EMBL" id="PEBI01000001">
    <property type="protein sequence ID" value="PJM73848.1"/>
    <property type="molecule type" value="Genomic_DNA"/>
</dbReference>
<proteinExistence type="predicted"/>
<comment type="caution">
    <text evidence="4">The sequence shown here is derived from an EMBL/GenBank/DDBJ whole genome shotgun (WGS) entry which is preliminary data.</text>
</comment>
<evidence type="ECO:0000256" key="1">
    <source>
        <dbReference type="ARBA" id="ARBA00022630"/>
    </source>
</evidence>
<keyword evidence="2" id="KW-0560">Oxidoreductase</keyword>
<organism evidence="4 5">
    <name type="scientific">Bifidobacterium primatium</name>
    <dbReference type="NCBI Taxonomy" id="2045438"/>
    <lineage>
        <taxon>Bacteria</taxon>
        <taxon>Bacillati</taxon>
        <taxon>Actinomycetota</taxon>
        <taxon>Actinomycetes</taxon>
        <taxon>Bifidobacteriales</taxon>
        <taxon>Bifidobacteriaceae</taxon>
        <taxon>Bifidobacterium</taxon>
    </lineage>
</organism>
<name>A0A2M9HAL6_9BIFI</name>
<keyword evidence="1" id="KW-0285">Flavoprotein</keyword>
<dbReference type="RefSeq" id="WP_100509994.1">
    <property type="nucleotide sequence ID" value="NZ_PEBI01000001.1"/>
</dbReference>
<dbReference type="CDD" id="cd04733">
    <property type="entry name" value="OYE_like_2_FMN"/>
    <property type="match status" value="1"/>
</dbReference>
<sequence length="456" mass="49453">MTGKITTANTRIPASTGIPANADVTQRPLVAEPLTLPCGVTVKNRFYKSAMNEALADRDCAPTEKHVRLYRRWAAGGAGVLVTGNVMVDRTQLGEPGNVAVEDERDLAMLRRWAAAGTEHGAHCWMQINHPGRQSPITINRSPVAPSAGRLEGDYGRFFANPRELTRPQIHDIIRRFATTAGIAKKAGFTGVEIHAAHGYLINQFLSPLDNHRTDEYGGSLENRARFLFEIVDAVRAEVGPGFPVAVKINSSDVPTAVKVPRSADEADEKTPGGFDENESIWVIKRLSAMGVDLIDISGGTLEKPVIQTNSGAKEDEARGVYFTDFAERIAGTIDTPIALTGGFRNAVGMEKALSSGVTQMIGIARPLVVKPNLPNLIMNAKWQGTVRLPWITTGLKALDKAFGGILVISWFELQMNRIGRGKSPDPRIGGLRALLFAIRQHGIGALAPRRRKGHQ</sequence>
<evidence type="ECO:0000259" key="3">
    <source>
        <dbReference type="Pfam" id="PF00724"/>
    </source>
</evidence>
<gene>
    <name evidence="4" type="ORF">CS006_01355</name>
</gene>
<dbReference type="GO" id="GO:0016491">
    <property type="term" value="F:oxidoreductase activity"/>
    <property type="evidence" value="ECO:0007669"/>
    <property type="project" value="UniProtKB-KW"/>
</dbReference>
<keyword evidence="5" id="KW-1185">Reference proteome</keyword>
<dbReference type="AlphaFoldDB" id="A0A2M9HAL6"/>
<dbReference type="PANTHER" id="PTHR43656:SF2">
    <property type="entry name" value="BINDING OXIDOREDUCTASE, PUTATIVE (AFU_ORTHOLOGUE AFUA_2G08260)-RELATED"/>
    <property type="match status" value="1"/>
</dbReference>
<dbReference type="OrthoDB" id="3169239at2"/>
<evidence type="ECO:0000256" key="2">
    <source>
        <dbReference type="ARBA" id="ARBA00023002"/>
    </source>
</evidence>
<feature type="domain" description="NADH:flavin oxidoreductase/NADH oxidase N-terminal" evidence="3">
    <location>
        <begin position="32"/>
        <end position="378"/>
    </location>
</feature>
<dbReference type="Pfam" id="PF00724">
    <property type="entry name" value="Oxidored_FMN"/>
    <property type="match status" value="1"/>
</dbReference>
<accession>A0A2M9HAL6</accession>
<dbReference type="SUPFAM" id="SSF51395">
    <property type="entry name" value="FMN-linked oxidoreductases"/>
    <property type="match status" value="1"/>
</dbReference>
<protein>
    <submittedName>
        <fullName evidence="4">NADH:flavin oxidoreductase</fullName>
    </submittedName>
</protein>
<dbReference type="InterPro" id="IPR051799">
    <property type="entry name" value="NADH_flavin_oxidoreductase"/>
</dbReference>
<evidence type="ECO:0000313" key="4">
    <source>
        <dbReference type="EMBL" id="PJM73848.1"/>
    </source>
</evidence>